<dbReference type="InterPro" id="IPR051882">
    <property type="entry name" value="ATF_bZIP_TF"/>
</dbReference>
<dbReference type="Proteomes" id="UP000675881">
    <property type="component" value="Chromosome 1"/>
</dbReference>
<protein>
    <submittedName>
        <fullName evidence="9">ATF6A</fullName>
    </submittedName>
</protein>
<keyword evidence="4" id="KW-0238">DNA-binding</keyword>
<dbReference type="GO" id="GO:0005634">
    <property type="term" value="C:nucleus"/>
    <property type="evidence" value="ECO:0007669"/>
    <property type="project" value="TreeGrafter"/>
</dbReference>
<evidence type="ECO:0000256" key="4">
    <source>
        <dbReference type="ARBA" id="ARBA00023125"/>
    </source>
</evidence>
<sequence>MLHCEEKLFTNIKGEELDETVEDENNSSNDEDETAPSSPIRLVSPGRVILTPPREGGSYFSKESDGIVSSITPPFSFGPRTSDALPQIMDSPLFSPISKTQRLTKELNSSMSSPSPLRNMSDNVLMQSVILEENNGGGEEGRKSMGIGGAAMMPCLVDQNVSNMDTNSASCSPIKSHLIPMCKEDEDKKSSTKLTLDNLTSTESVGNTDSGMVTGDKSVPFDFFPSSLQHPQNSARPKSYMVSYGVEEHSSDISVGFPLVIKIHHTIVDVESPQSHLINLKRQDEFPSLDMSISGQDDILQTISKELELSEFIDDDFKMTSGGSPDEESLISGLDHDDNSIFADILKENNSLIAPNFEDVIMNADSHLPLVSNHSGLNPPSPTNSDSADSGIGGNGLSHPQFGGISPPTSPLQAQQQQQLYNITSASPPKSSSVFLLNEIASSLQFPETMPPPEIITVSDLSNLKIQIPKITKPSPPSIPVLSAPKNISNNLAALPNLVLTTEQLARLKEAGVLKASTPQTSHVPYVIKTEPMTNTYVIGSPMAGNSTMTTNSSYSSDTVELKALKRQQRMIKNRESACLSRKKKKEYVTSLEEKLNLVYMENERVKKENEALRERIHTLEAEKSLWKEGFFDSSSIPKKSSVVLFVFLFVFGINMVSIRNGRNLLWISENEDQLNFNKSLVANNISSLCENSYLNKSESIRLENQLRVWERLTSLCSLRVEKKQKLYSGVAPSNSKEIGMFNHLSRSQFNSLFRAISRRDDTFYVVSFSEDHFLLPAGAQNQSSRPIMLLIFKSSQGGISMMQIDCAVMNTRLVSLNSDSYSSDQPGKKHRKSKKNYNSKDSNRTLH</sequence>
<feature type="region of interest" description="Disordered" evidence="8">
    <location>
        <begin position="9"/>
        <end position="42"/>
    </location>
</feature>
<proteinExistence type="inferred from homology"/>
<dbReference type="CDD" id="cd14700">
    <property type="entry name" value="bZIP_ATF6"/>
    <property type="match status" value="1"/>
</dbReference>
<accession>A0A7R8CCB2</accession>
<dbReference type="PANTHER" id="PTHR46164">
    <property type="entry name" value="ATF6, ISOFORM C"/>
    <property type="match status" value="1"/>
</dbReference>
<dbReference type="OrthoDB" id="644067at2759"/>
<dbReference type="PROSITE" id="PS50217">
    <property type="entry name" value="BZIP"/>
    <property type="match status" value="1"/>
</dbReference>
<feature type="compositionally biased region" description="Basic residues" evidence="8">
    <location>
        <begin position="829"/>
        <end position="838"/>
    </location>
</feature>
<evidence type="ECO:0000256" key="8">
    <source>
        <dbReference type="SAM" id="MobiDB-lite"/>
    </source>
</evidence>
<evidence type="ECO:0000256" key="6">
    <source>
        <dbReference type="ARBA" id="ARBA00023242"/>
    </source>
</evidence>
<evidence type="ECO:0000256" key="3">
    <source>
        <dbReference type="ARBA" id="ARBA00023015"/>
    </source>
</evidence>
<dbReference type="Gene3D" id="1.20.5.170">
    <property type="match status" value="1"/>
</dbReference>
<evidence type="ECO:0000256" key="5">
    <source>
        <dbReference type="ARBA" id="ARBA00023163"/>
    </source>
</evidence>
<dbReference type="PANTHER" id="PTHR46164:SF3">
    <property type="entry name" value="ATF6, ISOFORM C"/>
    <property type="match status" value="1"/>
</dbReference>
<evidence type="ECO:0000256" key="7">
    <source>
        <dbReference type="SAM" id="Coils"/>
    </source>
</evidence>
<keyword evidence="3" id="KW-0805">Transcription regulation</keyword>
<comment type="similarity">
    <text evidence="2">Belongs to the bZIP family. ATF subfamily.</text>
</comment>
<gene>
    <name evidence="9" type="ORF">LSAA_434</name>
</gene>
<reference evidence="9" key="1">
    <citation type="submission" date="2021-02" db="EMBL/GenBank/DDBJ databases">
        <authorList>
            <person name="Bekaert M."/>
        </authorList>
    </citation>
    <scope>NUCLEOTIDE SEQUENCE</scope>
    <source>
        <strain evidence="9">IoA-00</strain>
    </source>
</reference>
<evidence type="ECO:0000256" key="1">
    <source>
        <dbReference type="ARBA" id="ARBA00004167"/>
    </source>
</evidence>
<name>A0A7R8CCB2_LEPSM</name>
<evidence type="ECO:0000256" key="2">
    <source>
        <dbReference type="ARBA" id="ARBA00009050"/>
    </source>
</evidence>
<feature type="compositionally biased region" description="Acidic residues" evidence="8">
    <location>
        <begin position="16"/>
        <end position="34"/>
    </location>
</feature>
<evidence type="ECO:0000313" key="9">
    <source>
        <dbReference type="EMBL" id="CAF2769559.1"/>
    </source>
</evidence>
<evidence type="ECO:0000313" key="10">
    <source>
        <dbReference type="Proteomes" id="UP000675881"/>
    </source>
</evidence>
<dbReference type="GO" id="GO:0030968">
    <property type="term" value="P:endoplasmic reticulum unfolded protein response"/>
    <property type="evidence" value="ECO:0007669"/>
    <property type="project" value="TreeGrafter"/>
</dbReference>
<feature type="compositionally biased region" description="Polar residues" evidence="8">
    <location>
        <begin position="372"/>
        <end position="388"/>
    </location>
</feature>
<keyword evidence="7" id="KW-0175">Coiled coil</keyword>
<feature type="region of interest" description="Disordered" evidence="8">
    <location>
        <begin position="819"/>
        <end position="848"/>
    </location>
</feature>
<keyword evidence="6" id="KW-0539">Nucleus</keyword>
<dbReference type="InterPro" id="IPR046347">
    <property type="entry name" value="bZIP_sf"/>
</dbReference>
<dbReference type="GO" id="GO:0016020">
    <property type="term" value="C:membrane"/>
    <property type="evidence" value="ECO:0007669"/>
    <property type="project" value="UniProtKB-SubCell"/>
</dbReference>
<dbReference type="SUPFAM" id="SSF57959">
    <property type="entry name" value="Leucine zipper domain"/>
    <property type="match status" value="1"/>
</dbReference>
<dbReference type="EMBL" id="HG994580">
    <property type="protein sequence ID" value="CAF2769559.1"/>
    <property type="molecule type" value="Genomic_DNA"/>
</dbReference>
<organism evidence="9 10">
    <name type="scientific">Lepeophtheirus salmonis</name>
    <name type="common">Salmon louse</name>
    <name type="synonym">Caligus salmonis</name>
    <dbReference type="NCBI Taxonomy" id="72036"/>
    <lineage>
        <taxon>Eukaryota</taxon>
        <taxon>Metazoa</taxon>
        <taxon>Ecdysozoa</taxon>
        <taxon>Arthropoda</taxon>
        <taxon>Crustacea</taxon>
        <taxon>Multicrustacea</taxon>
        <taxon>Hexanauplia</taxon>
        <taxon>Copepoda</taxon>
        <taxon>Siphonostomatoida</taxon>
        <taxon>Caligidae</taxon>
        <taxon>Lepeophtheirus</taxon>
    </lineage>
</organism>
<dbReference type="GO" id="GO:0000981">
    <property type="term" value="F:DNA-binding transcription factor activity, RNA polymerase II-specific"/>
    <property type="evidence" value="ECO:0007669"/>
    <property type="project" value="TreeGrafter"/>
</dbReference>
<dbReference type="SMART" id="SM00338">
    <property type="entry name" value="BRLZ"/>
    <property type="match status" value="1"/>
</dbReference>
<dbReference type="Pfam" id="PF00170">
    <property type="entry name" value="bZIP_1"/>
    <property type="match status" value="1"/>
</dbReference>
<dbReference type="InterPro" id="IPR004827">
    <property type="entry name" value="bZIP"/>
</dbReference>
<dbReference type="GO" id="GO:0000978">
    <property type="term" value="F:RNA polymerase II cis-regulatory region sequence-specific DNA binding"/>
    <property type="evidence" value="ECO:0007669"/>
    <property type="project" value="TreeGrafter"/>
</dbReference>
<comment type="subcellular location">
    <subcellularLocation>
        <location evidence="1">Membrane</location>
        <topology evidence="1">Single-pass membrane protein</topology>
    </subcellularLocation>
</comment>
<feature type="region of interest" description="Disordered" evidence="8">
    <location>
        <begin position="372"/>
        <end position="418"/>
    </location>
</feature>
<keyword evidence="10" id="KW-1185">Reference proteome</keyword>
<keyword evidence="5" id="KW-0804">Transcription</keyword>
<feature type="coiled-coil region" evidence="7">
    <location>
        <begin position="589"/>
        <end position="623"/>
    </location>
</feature>
<dbReference type="AlphaFoldDB" id="A0A7R8CCB2"/>